<feature type="compositionally biased region" description="Low complexity" evidence="5">
    <location>
        <begin position="415"/>
        <end position="425"/>
    </location>
</feature>
<feature type="coiled-coil region" evidence="4">
    <location>
        <begin position="121"/>
        <end position="200"/>
    </location>
</feature>
<dbReference type="OrthoDB" id="9791520at2"/>
<dbReference type="InterPro" id="IPR058792">
    <property type="entry name" value="Beta-barrel_RND_2"/>
</dbReference>
<evidence type="ECO:0000259" key="9">
    <source>
        <dbReference type="Pfam" id="PF25954"/>
    </source>
</evidence>
<dbReference type="NCBIfam" id="TIGR01730">
    <property type="entry name" value="RND_mfp"/>
    <property type="match status" value="1"/>
</dbReference>
<comment type="similarity">
    <text evidence="2">Belongs to the membrane fusion protein (MFP) (TC 8.A.1) family.</text>
</comment>
<dbReference type="Pfam" id="PF25917">
    <property type="entry name" value="BSH_RND"/>
    <property type="match status" value="1"/>
</dbReference>
<evidence type="ECO:0000313" key="10">
    <source>
        <dbReference type="EMBL" id="TCS95241.1"/>
    </source>
</evidence>
<dbReference type="Pfam" id="PF25954">
    <property type="entry name" value="Beta-barrel_RND_2"/>
    <property type="match status" value="1"/>
</dbReference>
<dbReference type="GO" id="GO:0022857">
    <property type="term" value="F:transmembrane transporter activity"/>
    <property type="evidence" value="ECO:0007669"/>
    <property type="project" value="InterPro"/>
</dbReference>
<feature type="domain" description="Multidrug resistance protein MdtA-like alpha-helical hairpin" evidence="7">
    <location>
        <begin position="135"/>
        <end position="218"/>
    </location>
</feature>
<evidence type="ECO:0000256" key="6">
    <source>
        <dbReference type="SAM" id="Phobius"/>
    </source>
</evidence>
<feature type="domain" description="Multidrug resistance protein MdtA-like barrel-sandwich hybrid" evidence="8">
    <location>
        <begin position="81"/>
        <end position="247"/>
    </location>
</feature>
<gene>
    <name evidence="10" type="ORF">EDC25_11920</name>
</gene>
<dbReference type="RefSeq" id="WP_132577527.1">
    <property type="nucleotide sequence ID" value="NZ_JBHLWF010000083.1"/>
</dbReference>
<evidence type="ECO:0000256" key="4">
    <source>
        <dbReference type="SAM" id="Coils"/>
    </source>
</evidence>
<dbReference type="Gene3D" id="1.10.287.470">
    <property type="entry name" value="Helix hairpin bin"/>
    <property type="match status" value="1"/>
</dbReference>
<dbReference type="Gene3D" id="2.40.30.170">
    <property type="match status" value="1"/>
</dbReference>
<evidence type="ECO:0000259" key="8">
    <source>
        <dbReference type="Pfam" id="PF25917"/>
    </source>
</evidence>
<dbReference type="FunFam" id="2.40.30.170:FF:000010">
    <property type="entry name" value="Efflux RND transporter periplasmic adaptor subunit"/>
    <property type="match status" value="1"/>
</dbReference>
<evidence type="ECO:0000313" key="11">
    <source>
        <dbReference type="Proteomes" id="UP000294599"/>
    </source>
</evidence>
<feature type="compositionally biased region" description="Low complexity" evidence="5">
    <location>
        <begin position="13"/>
        <end position="23"/>
    </location>
</feature>
<comment type="subcellular location">
    <subcellularLocation>
        <location evidence="1">Cell envelope</location>
    </subcellularLocation>
</comment>
<organism evidence="10 11">
    <name type="scientific">Pseudofulvimonas gallinarii</name>
    <dbReference type="NCBI Taxonomy" id="634155"/>
    <lineage>
        <taxon>Bacteria</taxon>
        <taxon>Pseudomonadati</taxon>
        <taxon>Pseudomonadota</taxon>
        <taxon>Gammaproteobacteria</taxon>
        <taxon>Lysobacterales</taxon>
        <taxon>Rhodanobacteraceae</taxon>
        <taxon>Pseudofulvimonas</taxon>
    </lineage>
</organism>
<name>A0A4V6RRC4_9GAMM</name>
<dbReference type="InterPro" id="IPR058625">
    <property type="entry name" value="MdtA-like_BSH"/>
</dbReference>
<sequence length="515" mass="55167">MADTSSPKPTGIRPAPRAGAAPSARRRPRWPLFLGVAAIVAVLAWWLWPAAGEVRYRTAKVDTGTIRVAIAATGKLSALSTVDVGSQVSGLVLSVEVDYNDRVEAGQAIAHLDPANFRSRLEQSEADLTSALANLDAARANAGEAQATLRNAEANYERVTAIWERRLISRADYDAAVAARDQAQARVASTQAAVKVAQSQVAQRRAAVANAQLDLDYTIIRSPVDGVVLLRAIEPGMTVAASFQTPVLFSIAEDLSKMQIELTVDESDVGQIRAGQAVRFTVDAFPGREFSGRVRQIRLAATETSTVITYPVIVDVDNADGSLLPGMTASAEVLVSERENAIRLPNAALRYRPPGEAAAAAPDGPPSPEAIARMRAQAQQQVDELAARLRLDATQRAALDEAMAQMRQRMMARMQQGGAQAAAAQSEDTRRRRSAEAMAEALQPLRAQLDAEQQALLDEELSLMANSRRATVHVLRNGKPEQVPVRIGLADNSFSEVLSGLEPGAELVTGIERTP</sequence>
<evidence type="ECO:0000256" key="5">
    <source>
        <dbReference type="SAM" id="MobiDB-lite"/>
    </source>
</evidence>
<feature type="transmembrane region" description="Helical" evidence="6">
    <location>
        <begin position="30"/>
        <end position="48"/>
    </location>
</feature>
<dbReference type="PANTHER" id="PTHR32347:SF14">
    <property type="entry name" value="EFFLUX SYSTEM COMPONENT YKNX-RELATED"/>
    <property type="match status" value="1"/>
</dbReference>
<evidence type="ECO:0000259" key="7">
    <source>
        <dbReference type="Pfam" id="PF25876"/>
    </source>
</evidence>
<accession>A0A4V6RRC4</accession>
<comment type="caution">
    <text evidence="10">The sequence shown here is derived from an EMBL/GenBank/DDBJ whole genome shotgun (WGS) entry which is preliminary data.</text>
</comment>
<keyword evidence="6" id="KW-0472">Membrane</keyword>
<keyword evidence="11" id="KW-1185">Reference proteome</keyword>
<dbReference type="InterPro" id="IPR058624">
    <property type="entry name" value="MdtA-like_HH"/>
</dbReference>
<dbReference type="InterPro" id="IPR050465">
    <property type="entry name" value="UPF0194_transport"/>
</dbReference>
<feature type="region of interest" description="Disordered" evidence="5">
    <location>
        <begin position="1"/>
        <end position="23"/>
    </location>
</feature>
<dbReference type="Pfam" id="PF25876">
    <property type="entry name" value="HH_MFP_RND"/>
    <property type="match status" value="1"/>
</dbReference>
<dbReference type="PANTHER" id="PTHR32347">
    <property type="entry name" value="EFFLUX SYSTEM COMPONENT YKNX-RELATED"/>
    <property type="match status" value="1"/>
</dbReference>
<feature type="domain" description="CusB-like beta-barrel" evidence="9">
    <location>
        <begin position="260"/>
        <end position="332"/>
    </location>
</feature>
<evidence type="ECO:0000256" key="3">
    <source>
        <dbReference type="ARBA" id="ARBA00023054"/>
    </source>
</evidence>
<evidence type="ECO:0000256" key="2">
    <source>
        <dbReference type="ARBA" id="ARBA00009477"/>
    </source>
</evidence>
<feature type="region of interest" description="Disordered" evidence="5">
    <location>
        <begin position="415"/>
        <end position="438"/>
    </location>
</feature>
<keyword evidence="3 4" id="KW-0175">Coiled coil</keyword>
<dbReference type="InterPro" id="IPR006143">
    <property type="entry name" value="RND_pump_MFP"/>
</dbReference>
<dbReference type="AlphaFoldDB" id="A0A4V6RRC4"/>
<dbReference type="GO" id="GO:0016020">
    <property type="term" value="C:membrane"/>
    <property type="evidence" value="ECO:0007669"/>
    <property type="project" value="InterPro"/>
</dbReference>
<dbReference type="Gene3D" id="2.40.50.100">
    <property type="match status" value="1"/>
</dbReference>
<dbReference type="Proteomes" id="UP000294599">
    <property type="component" value="Unassembled WGS sequence"/>
</dbReference>
<keyword evidence="6" id="KW-1133">Transmembrane helix</keyword>
<evidence type="ECO:0000256" key="1">
    <source>
        <dbReference type="ARBA" id="ARBA00004196"/>
    </source>
</evidence>
<protein>
    <submittedName>
        <fullName evidence="10">HlyD family secretion protein</fullName>
    </submittedName>
</protein>
<reference evidence="10 11" key="1">
    <citation type="submission" date="2019-03" db="EMBL/GenBank/DDBJ databases">
        <title>Genomic Encyclopedia of Type Strains, Phase IV (KMG-IV): sequencing the most valuable type-strain genomes for metagenomic binning, comparative biology and taxonomic classification.</title>
        <authorList>
            <person name="Goeker M."/>
        </authorList>
    </citation>
    <scope>NUCLEOTIDE SEQUENCE [LARGE SCALE GENOMIC DNA]</scope>
    <source>
        <strain evidence="10 11">DSM 21944</strain>
    </source>
</reference>
<proteinExistence type="inferred from homology"/>
<dbReference type="Gene3D" id="2.40.420.20">
    <property type="match status" value="1"/>
</dbReference>
<keyword evidence="6" id="KW-0812">Transmembrane</keyword>
<dbReference type="GO" id="GO:0030313">
    <property type="term" value="C:cell envelope"/>
    <property type="evidence" value="ECO:0007669"/>
    <property type="project" value="UniProtKB-SubCell"/>
</dbReference>
<dbReference type="SUPFAM" id="SSF111369">
    <property type="entry name" value="HlyD-like secretion proteins"/>
    <property type="match status" value="2"/>
</dbReference>
<dbReference type="EMBL" id="SMAF01000019">
    <property type="protein sequence ID" value="TCS95241.1"/>
    <property type="molecule type" value="Genomic_DNA"/>
</dbReference>